<dbReference type="Pfam" id="PF06429">
    <property type="entry name" value="Flg_bbr_C"/>
    <property type="match status" value="1"/>
</dbReference>
<dbReference type="STRING" id="1212489.Ldro_1382"/>
<dbReference type="GO" id="GO:0071978">
    <property type="term" value="P:bacterial-type flagellum-dependent swarming motility"/>
    <property type="evidence" value="ECO:0007669"/>
    <property type="project" value="TreeGrafter"/>
</dbReference>
<keyword evidence="9" id="KW-1185">Reference proteome</keyword>
<evidence type="ECO:0000256" key="1">
    <source>
        <dbReference type="ARBA" id="ARBA00004117"/>
    </source>
</evidence>
<dbReference type="PANTHER" id="PTHR30435:SF19">
    <property type="entry name" value="FLAGELLAR BASAL-BODY ROD PROTEIN FLGG"/>
    <property type="match status" value="1"/>
</dbReference>
<comment type="subcellular location">
    <subcellularLocation>
        <location evidence="1 4">Bacterial flagellum basal body</location>
    </subcellularLocation>
</comment>
<dbReference type="PATRIC" id="fig|1212489.4.peg.1461"/>
<name>A0A0W0SWU1_9GAMM</name>
<dbReference type="EMBL" id="LNXY01000020">
    <property type="protein sequence ID" value="KTC87763.1"/>
    <property type="molecule type" value="Genomic_DNA"/>
</dbReference>
<dbReference type="Proteomes" id="UP000054736">
    <property type="component" value="Unassembled WGS sequence"/>
</dbReference>
<feature type="region of interest" description="Disordered" evidence="5">
    <location>
        <begin position="201"/>
        <end position="233"/>
    </location>
</feature>
<proteinExistence type="inferred from homology"/>
<dbReference type="OrthoDB" id="8578401at2"/>
<dbReference type="InterPro" id="IPR020013">
    <property type="entry name" value="Flagellar_FlgE/F/G"/>
</dbReference>
<evidence type="ECO:0000313" key="9">
    <source>
        <dbReference type="Proteomes" id="UP000054736"/>
    </source>
</evidence>
<dbReference type="GO" id="GO:0009425">
    <property type="term" value="C:bacterial-type flagellum basal body"/>
    <property type="evidence" value="ECO:0007669"/>
    <property type="project" value="UniProtKB-SubCell"/>
</dbReference>
<keyword evidence="3 4" id="KW-0975">Bacterial flagellum</keyword>
<feature type="compositionally biased region" description="Low complexity" evidence="5">
    <location>
        <begin position="207"/>
        <end position="228"/>
    </location>
</feature>
<sequence length="451" mass="49731">MSNTYYTSLTGLLAASYGLQNTSHNITNLQSPGFKRSDVFYSSLGGEKNQGHLGSGVTIAGTSTNFSAGNYLGTNNPTDLAVIGDGFFIVRLKNGELMYTRNGEFYFNEQDLLVDRHSGGLVQGYSEHGALVPVRKFVNKTHAGKATRTVDLAGEFIPQKKQGPGTITNEPFKSDYENIQFTMANIYDEQGKEHTIKFEFKPIGPMNNPSNNSNTSSANTNTPSISNPDSSTISKNTKDGFVWELIQVSYDGVFLNFIPQTLKFDELTLAGAEGHDKFNLQLPNNQLISFNIGNYLTDADKSIRLKKEDLTNSFPTTTTTTTATITISKQDGYKAGKQINFSFDENGQISYQYDNEQSILGVYIALAKFDDPEHSLVAVSDNSFRAKGDQGLQIGRANKDGFGSMQAQKIESSNVDSTTEFANIVVLQRMFQACSQIMEIDKQLLEELYKK</sequence>
<keyword evidence="8" id="KW-0282">Flagellum</keyword>
<evidence type="ECO:0000256" key="3">
    <source>
        <dbReference type="ARBA" id="ARBA00023143"/>
    </source>
</evidence>
<accession>A0A0W0SWU1</accession>
<dbReference type="InterPro" id="IPR037925">
    <property type="entry name" value="FlgE/F/G-like"/>
</dbReference>
<dbReference type="AlphaFoldDB" id="A0A0W0SWU1"/>
<dbReference type="SUPFAM" id="SSF117143">
    <property type="entry name" value="Flagellar hook protein flgE"/>
    <property type="match status" value="1"/>
</dbReference>
<dbReference type="PANTHER" id="PTHR30435">
    <property type="entry name" value="FLAGELLAR PROTEIN"/>
    <property type="match status" value="1"/>
</dbReference>
<comment type="similarity">
    <text evidence="2 4">Belongs to the flagella basal body rod proteins family.</text>
</comment>
<dbReference type="RefSeq" id="WP_058495679.1">
    <property type="nucleotide sequence ID" value="NZ_CAAAIU010000002.1"/>
</dbReference>
<gene>
    <name evidence="8" type="primary">flgE_1</name>
    <name evidence="8" type="ORF">Ldro_1382</name>
</gene>
<keyword evidence="8" id="KW-0969">Cilium</keyword>
<dbReference type="Pfam" id="PF22692">
    <property type="entry name" value="LlgE_F_G_D1"/>
    <property type="match status" value="1"/>
</dbReference>
<evidence type="ECO:0000256" key="5">
    <source>
        <dbReference type="SAM" id="MobiDB-lite"/>
    </source>
</evidence>
<keyword evidence="8" id="KW-0966">Cell projection</keyword>
<dbReference type="NCBIfam" id="TIGR03506">
    <property type="entry name" value="FlgEFG_subfam"/>
    <property type="match status" value="1"/>
</dbReference>
<protein>
    <submittedName>
        <fullName evidence="8">Flagellar hook protein FlgE</fullName>
    </submittedName>
</protein>
<organism evidence="8 9">
    <name type="scientific">Legionella drozanskii LLAP-1</name>
    <dbReference type="NCBI Taxonomy" id="1212489"/>
    <lineage>
        <taxon>Bacteria</taxon>
        <taxon>Pseudomonadati</taxon>
        <taxon>Pseudomonadota</taxon>
        <taxon>Gammaproteobacteria</taxon>
        <taxon>Legionellales</taxon>
        <taxon>Legionellaceae</taxon>
        <taxon>Legionella</taxon>
    </lineage>
</organism>
<evidence type="ECO:0000259" key="6">
    <source>
        <dbReference type="Pfam" id="PF06429"/>
    </source>
</evidence>
<dbReference type="InterPro" id="IPR053967">
    <property type="entry name" value="LlgE_F_G-like_D1"/>
</dbReference>
<evidence type="ECO:0000256" key="4">
    <source>
        <dbReference type="RuleBase" id="RU362116"/>
    </source>
</evidence>
<comment type="caution">
    <text evidence="8">The sequence shown here is derived from an EMBL/GenBank/DDBJ whole genome shotgun (WGS) entry which is preliminary data.</text>
</comment>
<reference evidence="8 9" key="1">
    <citation type="submission" date="2015-11" db="EMBL/GenBank/DDBJ databases">
        <title>Genomic analysis of 38 Legionella species identifies large and diverse effector repertoires.</title>
        <authorList>
            <person name="Burstein D."/>
            <person name="Amaro F."/>
            <person name="Zusman T."/>
            <person name="Lifshitz Z."/>
            <person name="Cohen O."/>
            <person name="Gilbert J.A."/>
            <person name="Pupko T."/>
            <person name="Shuman H.A."/>
            <person name="Segal G."/>
        </authorList>
    </citation>
    <scope>NUCLEOTIDE SEQUENCE [LARGE SCALE GENOMIC DNA]</scope>
    <source>
        <strain evidence="8 9">ATCC 700990</strain>
    </source>
</reference>
<feature type="domain" description="Flagellar hook protein FlgE/F/G-like D1" evidence="7">
    <location>
        <begin position="81"/>
        <end position="124"/>
    </location>
</feature>
<evidence type="ECO:0000313" key="8">
    <source>
        <dbReference type="EMBL" id="KTC87763.1"/>
    </source>
</evidence>
<evidence type="ECO:0000256" key="2">
    <source>
        <dbReference type="ARBA" id="ARBA00009677"/>
    </source>
</evidence>
<evidence type="ECO:0000259" key="7">
    <source>
        <dbReference type="Pfam" id="PF22692"/>
    </source>
</evidence>
<feature type="domain" description="Flagellar basal-body/hook protein C-terminal" evidence="6">
    <location>
        <begin position="408"/>
        <end position="447"/>
    </location>
</feature>
<dbReference type="InterPro" id="IPR010930">
    <property type="entry name" value="Flg_bb/hook_C_dom"/>
</dbReference>